<dbReference type="AlphaFoldDB" id="A0AAV4RE29"/>
<reference evidence="1 2" key="1">
    <citation type="submission" date="2021-06" db="EMBL/GenBank/DDBJ databases">
        <title>Caerostris extrusa draft genome.</title>
        <authorList>
            <person name="Kono N."/>
            <person name="Arakawa K."/>
        </authorList>
    </citation>
    <scope>NUCLEOTIDE SEQUENCE [LARGE SCALE GENOMIC DNA]</scope>
</reference>
<keyword evidence="2" id="KW-1185">Reference proteome</keyword>
<evidence type="ECO:0000313" key="1">
    <source>
        <dbReference type="EMBL" id="GIY18470.1"/>
    </source>
</evidence>
<sequence length="125" mass="14711">MWLSRFKAVDFNLEDQKRPGKFSTTDEDKIKTLMEDNPSICTMTREIVLQCFILIQHPRAFSIKKCPEIANQKGVVFHEDNAWPHVSLTTRQRKKLQYFGQDKKSYKKISRKTLRGCEGRNFQVS</sequence>
<organism evidence="1 2">
    <name type="scientific">Caerostris extrusa</name>
    <name type="common">Bark spider</name>
    <name type="synonym">Caerostris bankana</name>
    <dbReference type="NCBI Taxonomy" id="172846"/>
    <lineage>
        <taxon>Eukaryota</taxon>
        <taxon>Metazoa</taxon>
        <taxon>Ecdysozoa</taxon>
        <taxon>Arthropoda</taxon>
        <taxon>Chelicerata</taxon>
        <taxon>Arachnida</taxon>
        <taxon>Araneae</taxon>
        <taxon>Araneomorphae</taxon>
        <taxon>Entelegynae</taxon>
        <taxon>Araneoidea</taxon>
        <taxon>Araneidae</taxon>
        <taxon>Caerostris</taxon>
    </lineage>
</organism>
<protein>
    <submittedName>
        <fullName evidence="1">Histone-lysine N-methyltransferase SETMAR</fullName>
    </submittedName>
</protein>
<accession>A0AAV4RE29</accession>
<gene>
    <name evidence="1" type="primary">X777_05021</name>
    <name evidence="1" type="ORF">CEXT_414691</name>
</gene>
<dbReference type="Proteomes" id="UP001054945">
    <property type="component" value="Unassembled WGS sequence"/>
</dbReference>
<dbReference type="EMBL" id="BPLR01007629">
    <property type="protein sequence ID" value="GIY18470.1"/>
    <property type="molecule type" value="Genomic_DNA"/>
</dbReference>
<proteinExistence type="predicted"/>
<comment type="caution">
    <text evidence="1">The sequence shown here is derived from an EMBL/GenBank/DDBJ whole genome shotgun (WGS) entry which is preliminary data.</text>
</comment>
<name>A0AAV4RE29_CAEEX</name>
<evidence type="ECO:0000313" key="2">
    <source>
        <dbReference type="Proteomes" id="UP001054945"/>
    </source>
</evidence>